<evidence type="ECO:0000259" key="4">
    <source>
        <dbReference type="Pfam" id="PF25967"/>
    </source>
</evidence>
<evidence type="ECO:0000313" key="7">
    <source>
        <dbReference type="Proteomes" id="UP000243535"/>
    </source>
</evidence>
<dbReference type="Gene3D" id="2.40.420.20">
    <property type="match status" value="1"/>
</dbReference>
<dbReference type="PROSITE" id="PS51257">
    <property type="entry name" value="PROKAR_LIPOPROTEIN"/>
    <property type="match status" value="1"/>
</dbReference>
<dbReference type="InterPro" id="IPR058627">
    <property type="entry name" value="MdtA-like_C"/>
</dbReference>
<keyword evidence="7" id="KW-1185">Reference proteome</keyword>
<dbReference type="OrthoDB" id="9806939at2"/>
<feature type="region of interest" description="Disordered" evidence="2">
    <location>
        <begin position="351"/>
        <end position="375"/>
    </location>
</feature>
<dbReference type="Pfam" id="PF25973">
    <property type="entry name" value="BSH_CzcB"/>
    <property type="match status" value="1"/>
</dbReference>
<evidence type="ECO:0000313" key="6">
    <source>
        <dbReference type="EMBL" id="CUA83594.1"/>
    </source>
</evidence>
<dbReference type="AlphaFoldDB" id="A0A0K6GYB7"/>
<dbReference type="Proteomes" id="UP000243535">
    <property type="component" value="Unassembled WGS sequence"/>
</dbReference>
<feature type="domain" description="CzcB-like barrel-sandwich hybrid" evidence="5">
    <location>
        <begin position="67"/>
        <end position="205"/>
    </location>
</feature>
<dbReference type="SUPFAM" id="SSF111369">
    <property type="entry name" value="HlyD-like secretion proteins"/>
    <property type="match status" value="1"/>
</dbReference>
<dbReference type="RefSeq" id="WP_055433952.1">
    <property type="nucleotide sequence ID" value="NZ_CYHA01000003.1"/>
</dbReference>
<dbReference type="GO" id="GO:1990281">
    <property type="term" value="C:efflux pump complex"/>
    <property type="evidence" value="ECO:0007669"/>
    <property type="project" value="TreeGrafter"/>
</dbReference>
<feature type="domain" description="Multidrug resistance protein MdtA-like C-terminal permuted SH3" evidence="4">
    <location>
        <begin position="288"/>
        <end position="343"/>
    </location>
</feature>
<dbReference type="PANTHER" id="PTHR30469">
    <property type="entry name" value="MULTIDRUG RESISTANCE PROTEIN MDTA"/>
    <property type="match status" value="1"/>
</dbReference>
<dbReference type="Pfam" id="PF25967">
    <property type="entry name" value="RND-MFP_C"/>
    <property type="match status" value="1"/>
</dbReference>
<proteinExistence type="inferred from homology"/>
<organism evidence="6 7">
    <name type="scientific">Gulbenkiania indica</name>
    <dbReference type="NCBI Taxonomy" id="375574"/>
    <lineage>
        <taxon>Bacteria</taxon>
        <taxon>Pseudomonadati</taxon>
        <taxon>Pseudomonadota</taxon>
        <taxon>Betaproteobacteria</taxon>
        <taxon>Neisseriales</taxon>
        <taxon>Chromobacteriaceae</taxon>
        <taxon>Gulbenkiania</taxon>
    </lineage>
</organism>
<evidence type="ECO:0000259" key="5">
    <source>
        <dbReference type="Pfam" id="PF25973"/>
    </source>
</evidence>
<dbReference type="EMBL" id="CYHA01000003">
    <property type="protein sequence ID" value="CUA83594.1"/>
    <property type="molecule type" value="Genomic_DNA"/>
</dbReference>
<evidence type="ECO:0000256" key="1">
    <source>
        <dbReference type="ARBA" id="ARBA00009477"/>
    </source>
</evidence>
<protein>
    <submittedName>
        <fullName evidence="6">RND family efflux transporter, MFP subunit</fullName>
    </submittedName>
</protein>
<feature type="signal peptide" evidence="3">
    <location>
        <begin position="1"/>
        <end position="21"/>
    </location>
</feature>
<dbReference type="Gene3D" id="2.40.50.100">
    <property type="match status" value="1"/>
</dbReference>
<accession>A0A0K6GYB7</accession>
<dbReference type="Gene3D" id="2.40.30.170">
    <property type="match status" value="1"/>
</dbReference>
<keyword evidence="3" id="KW-0732">Signal</keyword>
<sequence>MRLFTLCALVMVLTACSGKPAGENGTDKGGGRKKGPPPVTVTVAPAAERPLAQTVRAYAEIEARDTPQVAAEVGGRVLSVEVQAGQSVRAGQVLARLDAATLSDTRVAAEAEVARLVALLADQTAKTRRDEALRAQGFVSEAAVATSRAQQAALEKQLAAAQATAASRRRDTARATVVAPVSGVIETREVQPGDVVSTGRVLFRLQGAGARRARIAVGGSAADRLAPGMTVVLGEDGAQVRTRLEEVRATLDTASRARIAYASLPAGFALAGTTLPAEVRLAERTGLAIPALAVVERPAGRVVYLARGERVEERKVSTGLESDGYVEILAGLKAGERVVVDGAGFLSPSSRIRLAAPPGGKPGRKGASAPQEARA</sequence>
<dbReference type="NCBIfam" id="TIGR01730">
    <property type="entry name" value="RND_mfp"/>
    <property type="match status" value="1"/>
</dbReference>
<evidence type="ECO:0000256" key="2">
    <source>
        <dbReference type="SAM" id="MobiDB-lite"/>
    </source>
</evidence>
<dbReference type="InterPro" id="IPR006143">
    <property type="entry name" value="RND_pump_MFP"/>
</dbReference>
<comment type="similarity">
    <text evidence="1">Belongs to the membrane fusion protein (MFP) (TC 8.A.1) family.</text>
</comment>
<gene>
    <name evidence="6" type="ORF">Ga0061063_1821</name>
</gene>
<name>A0A0K6GYB7_9NEIS</name>
<feature type="compositionally biased region" description="Low complexity" evidence="2">
    <location>
        <begin position="365"/>
        <end position="375"/>
    </location>
</feature>
<dbReference type="PANTHER" id="PTHR30469:SF15">
    <property type="entry name" value="HLYD FAMILY OF SECRETION PROTEINS"/>
    <property type="match status" value="1"/>
</dbReference>
<evidence type="ECO:0000256" key="3">
    <source>
        <dbReference type="SAM" id="SignalP"/>
    </source>
</evidence>
<reference evidence="7" key="1">
    <citation type="submission" date="2015-08" db="EMBL/GenBank/DDBJ databases">
        <authorList>
            <person name="Varghese N."/>
        </authorList>
    </citation>
    <scope>NUCLEOTIDE SEQUENCE [LARGE SCALE GENOMIC DNA]</scope>
    <source>
        <strain evidence="7">DSM 17901</strain>
    </source>
</reference>
<dbReference type="STRING" id="375574.GCA_001418035_01613"/>
<dbReference type="Gene3D" id="1.10.287.470">
    <property type="entry name" value="Helix hairpin bin"/>
    <property type="match status" value="1"/>
</dbReference>
<dbReference type="InterPro" id="IPR058647">
    <property type="entry name" value="BSH_CzcB-like"/>
</dbReference>
<dbReference type="GO" id="GO:0015562">
    <property type="term" value="F:efflux transmembrane transporter activity"/>
    <property type="evidence" value="ECO:0007669"/>
    <property type="project" value="TreeGrafter"/>
</dbReference>
<feature type="chain" id="PRO_5005503890" evidence="3">
    <location>
        <begin position="22"/>
        <end position="375"/>
    </location>
</feature>